<name>A0A8T2PP71_9TELE</name>
<evidence type="ECO:0000256" key="2">
    <source>
        <dbReference type="SAM" id="Phobius"/>
    </source>
</evidence>
<comment type="caution">
    <text evidence="3">The sequence shown here is derived from an EMBL/GenBank/DDBJ whole genome shotgun (WGS) entry which is preliminary data.</text>
</comment>
<evidence type="ECO:0000313" key="3">
    <source>
        <dbReference type="EMBL" id="KAG9353143.1"/>
    </source>
</evidence>
<dbReference type="OrthoDB" id="9374769at2759"/>
<keyword evidence="4" id="KW-1185">Reference proteome</keyword>
<gene>
    <name evidence="3" type="ORF">JZ751_017719</name>
</gene>
<sequence>MSQGSGAAKEWCDQLGQEKVFPGNSTHNSICRPPGEPPPPSSRGVQGGTEQKPKHDTEKILVTIFLLFGFTSLVVLVRTCLWKVKYRKLFRFIKDPQCPPMTMDLPDQTVTFQLSKEEKGDRSIFEIDTKNSLTSLTCELPLNWNQVTPEPFP</sequence>
<dbReference type="Proteomes" id="UP000824540">
    <property type="component" value="Unassembled WGS sequence"/>
</dbReference>
<feature type="transmembrane region" description="Helical" evidence="2">
    <location>
        <begin position="60"/>
        <end position="81"/>
    </location>
</feature>
<evidence type="ECO:0000313" key="4">
    <source>
        <dbReference type="Proteomes" id="UP000824540"/>
    </source>
</evidence>
<feature type="region of interest" description="Disordered" evidence="1">
    <location>
        <begin position="19"/>
        <end position="54"/>
    </location>
</feature>
<dbReference type="AlphaFoldDB" id="A0A8T2PP71"/>
<organism evidence="3 4">
    <name type="scientific">Albula glossodonta</name>
    <name type="common">roundjaw bonefish</name>
    <dbReference type="NCBI Taxonomy" id="121402"/>
    <lineage>
        <taxon>Eukaryota</taxon>
        <taxon>Metazoa</taxon>
        <taxon>Chordata</taxon>
        <taxon>Craniata</taxon>
        <taxon>Vertebrata</taxon>
        <taxon>Euteleostomi</taxon>
        <taxon>Actinopterygii</taxon>
        <taxon>Neopterygii</taxon>
        <taxon>Teleostei</taxon>
        <taxon>Albuliformes</taxon>
        <taxon>Albulidae</taxon>
        <taxon>Albula</taxon>
    </lineage>
</organism>
<keyword evidence="2" id="KW-1133">Transmembrane helix</keyword>
<dbReference type="EMBL" id="JAFBMS010000004">
    <property type="protein sequence ID" value="KAG9353143.1"/>
    <property type="molecule type" value="Genomic_DNA"/>
</dbReference>
<reference evidence="3" key="1">
    <citation type="thesis" date="2021" institute="BYU ScholarsArchive" country="Provo, UT, USA">
        <title>Applications of and Algorithms for Genome Assembly and Genomic Analyses with an Emphasis on Marine Teleosts.</title>
        <authorList>
            <person name="Pickett B.D."/>
        </authorList>
    </citation>
    <scope>NUCLEOTIDE SEQUENCE</scope>
    <source>
        <strain evidence="3">HI-2016</strain>
    </source>
</reference>
<protein>
    <submittedName>
        <fullName evidence="3">Uncharacterized protein</fullName>
    </submittedName>
</protein>
<accession>A0A8T2PP71</accession>
<evidence type="ECO:0000256" key="1">
    <source>
        <dbReference type="SAM" id="MobiDB-lite"/>
    </source>
</evidence>
<keyword evidence="2" id="KW-0472">Membrane</keyword>
<keyword evidence="2" id="KW-0812">Transmembrane</keyword>
<proteinExistence type="predicted"/>